<accession>A0A6N4R510</accession>
<protein>
    <recommendedName>
        <fullName evidence="3">Holin of 3TMs, for gene-transfer release</fullName>
    </recommendedName>
</protein>
<comment type="caution">
    <text evidence="1">The sequence shown here is derived from an EMBL/GenBank/DDBJ whole genome shotgun (WGS) entry which is preliminary data.</text>
</comment>
<evidence type="ECO:0000313" key="2">
    <source>
        <dbReference type="Proteomes" id="UP000320948"/>
    </source>
</evidence>
<gene>
    <name evidence="1" type="ORF">DI628_03010</name>
</gene>
<reference evidence="1 2" key="1">
    <citation type="journal article" date="2017" name="Nat. Commun.">
        <title>In situ click chemistry generation of cyclooxygenase-2 inhibitors.</title>
        <authorList>
            <person name="Bhardwaj A."/>
            <person name="Kaur J."/>
            <person name="Wuest M."/>
            <person name="Wuest F."/>
        </authorList>
    </citation>
    <scope>NUCLEOTIDE SEQUENCE [LARGE SCALE GENOMIC DNA]</scope>
    <source>
        <strain evidence="1">S2_018_000_R2_106</strain>
    </source>
</reference>
<sequence length="149" mass="15962">MSLWNVAVQVLSVVNSLLTERKEDVAEKTGLSVEAVGKVSGVVGDILTKDERIREAVMAEIDKARAHDAAMGVANALPIIGLLRGLVRPVITLTAFFWYVYARCAGVPMGAEDYAIVGGIMAFWFGLRPFEKIGGDTEGVAAKTPLRGK</sequence>
<name>A0A6N4R510_BLAVI</name>
<organism evidence="1 2">
    <name type="scientific">Blastochloris viridis</name>
    <name type="common">Rhodopseudomonas viridis</name>
    <dbReference type="NCBI Taxonomy" id="1079"/>
    <lineage>
        <taxon>Bacteria</taxon>
        <taxon>Pseudomonadati</taxon>
        <taxon>Pseudomonadota</taxon>
        <taxon>Alphaproteobacteria</taxon>
        <taxon>Hyphomicrobiales</taxon>
        <taxon>Blastochloridaceae</taxon>
        <taxon>Blastochloris</taxon>
    </lineage>
</organism>
<proteinExistence type="predicted"/>
<evidence type="ECO:0000313" key="1">
    <source>
        <dbReference type="EMBL" id="TKW61610.1"/>
    </source>
</evidence>
<dbReference type="Proteomes" id="UP000320948">
    <property type="component" value="Unassembled WGS sequence"/>
</dbReference>
<dbReference type="EMBL" id="VAFM01000001">
    <property type="protein sequence ID" value="TKW61610.1"/>
    <property type="molecule type" value="Genomic_DNA"/>
</dbReference>
<dbReference type="AlphaFoldDB" id="A0A6N4R510"/>
<evidence type="ECO:0008006" key="3">
    <source>
        <dbReference type="Google" id="ProtNLM"/>
    </source>
</evidence>